<keyword evidence="1 4" id="KW-0479">Metal-binding</keyword>
<evidence type="ECO:0000313" key="8">
    <source>
        <dbReference type="Proteomes" id="UP000785679"/>
    </source>
</evidence>
<keyword evidence="8" id="KW-1185">Reference proteome</keyword>
<name>A0A8J8T8X5_HALGN</name>
<dbReference type="InterPro" id="IPR036855">
    <property type="entry name" value="Znf_CCCH_sf"/>
</dbReference>
<protein>
    <recommendedName>
        <fullName evidence="6">C3H1-type domain-containing protein</fullName>
    </recommendedName>
</protein>
<feature type="zinc finger region" description="C3H1-type" evidence="4">
    <location>
        <begin position="356"/>
        <end position="383"/>
    </location>
</feature>
<dbReference type="SMART" id="SM00356">
    <property type="entry name" value="ZnF_C3H1"/>
    <property type="match status" value="1"/>
</dbReference>
<feature type="compositionally biased region" description="Low complexity" evidence="5">
    <location>
        <begin position="264"/>
        <end position="273"/>
    </location>
</feature>
<feature type="region of interest" description="Disordered" evidence="5">
    <location>
        <begin position="1"/>
        <end position="162"/>
    </location>
</feature>
<evidence type="ECO:0000259" key="6">
    <source>
        <dbReference type="PROSITE" id="PS50103"/>
    </source>
</evidence>
<feature type="compositionally biased region" description="Polar residues" evidence="5">
    <location>
        <begin position="1"/>
        <end position="13"/>
    </location>
</feature>
<reference evidence="7" key="1">
    <citation type="submission" date="2019-06" db="EMBL/GenBank/DDBJ databases">
        <authorList>
            <person name="Zheng W."/>
        </authorList>
    </citation>
    <scope>NUCLEOTIDE SEQUENCE</scope>
    <source>
        <strain evidence="7">QDHG01</strain>
    </source>
</reference>
<feature type="domain" description="C3H1-type" evidence="6">
    <location>
        <begin position="356"/>
        <end position="383"/>
    </location>
</feature>
<dbReference type="Proteomes" id="UP000785679">
    <property type="component" value="Unassembled WGS sequence"/>
</dbReference>
<dbReference type="EMBL" id="RRYP01001529">
    <property type="protein sequence ID" value="TNV85821.1"/>
    <property type="molecule type" value="Genomic_DNA"/>
</dbReference>
<feature type="compositionally biased region" description="Polar residues" evidence="5">
    <location>
        <begin position="127"/>
        <end position="141"/>
    </location>
</feature>
<evidence type="ECO:0000256" key="5">
    <source>
        <dbReference type="SAM" id="MobiDB-lite"/>
    </source>
</evidence>
<accession>A0A8J8T8X5</accession>
<organism evidence="7 8">
    <name type="scientific">Halteria grandinella</name>
    <dbReference type="NCBI Taxonomy" id="5974"/>
    <lineage>
        <taxon>Eukaryota</taxon>
        <taxon>Sar</taxon>
        <taxon>Alveolata</taxon>
        <taxon>Ciliophora</taxon>
        <taxon>Intramacronucleata</taxon>
        <taxon>Spirotrichea</taxon>
        <taxon>Stichotrichia</taxon>
        <taxon>Sporadotrichida</taxon>
        <taxon>Halteriidae</taxon>
        <taxon>Halteria</taxon>
    </lineage>
</organism>
<feature type="compositionally biased region" description="Gly residues" evidence="5">
    <location>
        <begin position="234"/>
        <end position="250"/>
    </location>
</feature>
<keyword evidence="2 4" id="KW-0863">Zinc-finger</keyword>
<dbReference type="InterPro" id="IPR000571">
    <property type="entry name" value="Znf_CCCH"/>
</dbReference>
<feature type="compositionally biased region" description="Gly residues" evidence="5">
    <location>
        <begin position="201"/>
        <end position="211"/>
    </location>
</feature>
<comment type="caution">
    <text evidence="7">The sequence shown here is derived from an EMBL/GenBank/DDBJ whole genome shotgun (WGS) entry which is preliminary data.</text>
</comment>
<dbReference type="AlphaFoldDB" id="A0A8J8T8X5"/>
<keyword evidence="3 4" id="KW-0862">Zinc</keyword>
<dbReference type="Pfam" id="PF00642">
    <property type="entry name" value="zf-CCCH"/>
    <property type="match status" value="1"/>
</dbReference>
<dbReference type="Gene3D" id="4.10.1000.10">
    <property type="entry name" value="Zinc finger, CCCH-type"/>
    <property type="match status" value="1"/>
</dbReference>
<feature type="compositionally biased region" description="Basic and acidic residues" evidence="5">
    <location>
        <begin position="67"/>
        <end position="83"/>
    </location>
</feature>
<dbReference type="SUPFAM" id="SSF90229">
    <property type="entry name" value="CCCH zinc finger"/>
    <property type="match status" value="1"/>
</dbReference>
<gene>
    <name evidence="7" type="ORF">FGO68_gene11596</name>
</gene>
<feature type="region of interest" description="Disordered" evidence="5">
    <location>
        <begin position="195"/>
        <end position="314"/>
    </location>
</feature>
<feature type="compositionally biased region" description="Polar residues" evidence="5">
    <location>
        <begin position="33"/>
        <end position="44"/>
    </location>
</feature>
<dbReference type="GO" id="GO:0008270">
    <property type="term" value="F:zinc ion binding"/>
    <property type="evidence" value="ECO:0007669"/>
    <property type="project" value="UniProtKB-KW"/>
</dbReference>
<feature type="compositionally biased region" description="Basic and acidic residues" evidence="5">
    <location>
        <begin position="19"/>
        <end position="32"/>
    </location>
</feature>
<proteinExistence type="predicted"/>
<feature type="compositionally biased region" description="Basic and acidic residues" evidence="5">
    <location>
        <begin position="108"/>
        <end position="126"/>
    </location>
</feature>
<feature type="compositionally biased region" description="Gly residues" evidence="5">
    <location>
        <begin position="274"/>
        <end position="287"/>
    </location>
</feature>
<dbReference type="OrthoDB" id="411372at2759"/>
<sequence length="387" mass="42860">MMIMGKNNSSKRMGSNDPDANKEEGELSDGNHQDSPNSLSQRPSQKLKEANSFQQHAPPPQFGLQLHKAENPHNQRLQNDHFDQGQQISDGSNLKKRKYKEDDDEGAYDSREDNHGGPPAHMHDHQQQFNKHTNYNQQLQRHQSHNEPLGRQPSGRERQGSYDSAEEIIKQNLQVPKLNKYNSAGWQGEDDYGGHNMSQQMGGGHGYGDGGYMNHHDRQQPYQQRGNYQNNRGGHQGGFQRGGNRGGFGGHGHDRGFGNGGNFQNGPGRFQRGGMRGGFRGGMGGGDQHGKRPFMQGGGGGFGGKPGFGKPQQDKFYTMNQDGNKRMRMGGPMGGPGGMNHQGGGQRQFGGHREPFTPKELCKFFLTGSCHKGQQCTFSHNLSLRKR</sequence>
<evidence type="ECO:0000256" key="2">
    <source>
        <dbReference type="ARBA" id="ARBA00022771"/>
    </source>
</evidence>
<evidence type="ECO:0000313" key="7">
    <source>
        <dbReference type="EMBL" id="TNV85821.1"/>
    </source>
</evidence>
<dbReference type="PROSITE" id="PS50103">
    <property type="entry name" value="ZF_C3H1"/>
    <property type="match status" value="1"/>
</dbReference>
<evidence type="ECO:0000256" key="4">
    <source>
        <dbReference type="PROSITE-ProRule" id="PRU00723"/>
    </source>
</evidence>
<evidence type="ECO:0000256" key="3">
    <source>
        <dbReference type="ARBA" id="ARBA00022833"/>
    </source>
</evidence>
<evidence type="ECO:0000256" key="1">
    <source>
        <dbReference type="ARBA" id="ARBA00022723"/>
    </source>
</evidence>
<feature type="compositionally biased region" description="Gly residues" evidence="5">
    <location>
        <begin position="296"/>
        <end position="307"/>
    </location>
</feature>